<evidence type="ECO:0000313" key="2">
    <source>
        <dbReference type="Proteomes" id="UP000222310"/>
    </source>
</evidence>
<evidence type="ECO:0000313" key="1">
    <source>
        <dbReference type="EMBL" id="PHK03152.1"/>
    </source>
</evidence>
<comment type="caution">
    <text evidence="1">The sequence shown here is derived from an EMBL/GenBank/DDBJ whole genome shotgun (WGS) entry which is preliminary data.</text>
</comment>
<dbReference type="Gene3D" id="3.40.630.30">
    <property type="match status" value="1"/>
</dbReference>
<accession>A0A9Q5ZBM2</accession>
<name>A0A9Q5ZBM2_NOSLI</name>
<dbReference type="Proteomes" id="UP000222310">
    <property type="component" value="Unassembled WGS sequence"/>
</dbReference>
<dbReference type="GeneID" id="57092440"/>
<dbReference type="EMBL" id="LAHD01000042">
    <property type="protein sequence ID" value="PHK03152.1"/>
    <property type="molecule type" value="Genomic_DNA"/>
</dbReference>
<proteinExistence type="predicted"/>
<dbReference type="RefSeq" id="WP_099068938.1">
    <property type="nucleotide sequence ID" value="NZ_LAHD01000042.1"/>
</dbReference>
<sequence length="154" mass="17852">MDNKVEYKIRRFVRDLHINLLYTLKKVEKKDSQGEIEINYSLYKRWKLRNENQKSIAFAFTSIENVSGQTSLWVHELQVIRDQDKAKGLGSYLLRKIIKNGEKLNLPVSLFADPGGAGGVWLNQEELTNWYAKYGFVKEGGAMVKRPKLLDSWS</sequence>
<reference evidence="1 2" key="1">
    <citation type="submission" date="2015-02" db="EMBL/GenBank/DDBJ databases">
        <title>Nostoc linckia genome annotation.</title>
        <authorList>
            <person name="Zhou Z."/>
        </authorList>
    </citation>
    <scope>NUCLEOTIDE SEQUENCE [LARGE SCALE GENOMIC DNA]</scope>
    <source>
        <strain evidence="2">z8</strain>
    </source>
</reference>
<gene>
    <name evidence="1" type="ORF">VF08_16250</name>
</gene>
<protein>
    <submittedName>
        <fullName evidence="1">Uncharacterized protein</fullName>
    </submittedName>
</protein>
<dbReference type="AlphaFoldDB" id="A0A9Q5ZBM2"/>
<organism evidence="1 2">
    <name type="scientific">Nostoc linckia z8</name>
    <dbReference type="NCBI Taxonomy" id="1628746"/>
    <lineage>
        <taxon>Bacteria</taxon>
        <taxon>Bacillati</taxon>
        <taxon>Cyanobacteriota</taxon>
        <taxon>Cyanophyceae</taxon>
        <taxon>Nostocales</taxon>
        <taxon>Nostocaceae</taxon>
        <taxon>Nostoc</taxon>
    </lineage>
</organism>